<dbReference type="RefSeq" id="WP_090770388.1">
    <property type="nucleotide sequence ID" value="NZ_JBICUH010000007.1"/>
</dbReference>
<sequence>MERIVAAAGCPDAEEQGHAADYRQVVCQSPKGRFTIMTFDTPAGRDAWLDAAMPYGGTYLVGDRWTVVATPALLGDLHAELGGEIRDSTHTHGS</sequence>
<evidence type="ECO:0000313" key="1">
    <source>
        <dbReference type="EMBL" id="SDL37985.1"/>
    </source>
</evidence>
<gene>
    <name evidence="1" type="ORF">SAMN05421874_120105</name>
</gene>
<dbReference type="EMBL" id="FNFB01000020">
    <property type="protein sequence ID" value="SDL37985.1"/>
    <property type="molecule type" value="Genomic_DNA"/>
</dbReference>
<accession>A0A1G9JL54</accession>
<dbReference type="Proteomes" id="UP000198683">
    <property type="component" value="Unassembled WGS sequence"/>
</dbReference>
<name>A0A1G9JL54_9ACTN</name>
<keyword evidence="2" id="KW-1185">Reference proteome</keyword>
<protein>
    <submittedName>
        <fullName evidence="1">Uncharacterized protein</fullName>
    </submittedName>
</protein>
<dbReference type="AlphaFoldDB" id="A0A1G9JL54"/>
<reference evidence="1 2" key="1">
    <citation type="submission" date="2016-10" db="EMBL/GenBank/DDBJ databases">
        <authorList>
            <person name="de Groot N.N."/>
        </authorList>
    </citation>
    <scope>NUCLEOTIDE SEQUENCE [LARGE SCALE GENOMIC DNA]</scope>
    <source>
        <strain evidence="1 2">CGMCC 4.5681</strain>
    </source>
</reference>
<evidence type="ECO:0000313" key="2">
    <source>
        <dbReference type="Proteomes" id="UP000198683"/>
    </source>
</evidence>
<proteinExistence type="predicted"/>
<organism evidence="1 2">
    <name type="scientific">Nonomuraea maritima</name>
    <dbReference type="NCBI Taxonomy" id="683260"/>
    <lineage>
        <taxon>Bacteria</taxon>
        <taxon>Bacillati</taxon>
        <taxon>Actinomycetota</taxon>
        <taxon>Actinomycetes</taxon>
        <taxon>Streptosporangiales</taxon>
        <taxon>Streptosporangiaceae</taxon>
        <taxon>Nonomuraea</taxon>
    </lineage>
</organism>